<protein>
    <submittedName>
        <fullName evidence="2">Uncharacterized protein</fullName>
    </submittedName>
</protein>
<gene>
    <name evidence="2" type="ORF">FRX31_034082</name>
</gene>
<keyword evidence="3" id="KW-1185">Reference proteome</keyword>
<accession>A0A7J6UV55</accession>
<reference evidence="2 3" key="1">
    <citation type="submission" date="2020-06" db="EMBL/GenBank/DDBJ databases">
        <title>Transcriptomic and genomic resources for Thalictrum thalictroides and T. hernandezii: Facilitating candidate gene discovery in an emerging model plant lineage.</title>
        <authorList>
            <person name="Arias T."/>
            <person name="Riano-Pachon D.M."/>
            <person name="Di Stilio V.S."/>
        </authorList>
    </citation>
    <scope>NUCLEOTIDE SEQUENCE [LARGE SCALE GENOMIC DNA]</scope>
    <source>
        <strain evidence="3">cv. WT478/WT964</strain>
        <tissue evidence="2">Leaves</tissue>
    </source>
</reference>
<dbReference type="Proteomes" id="UP000554482">
    <property type="component" value="Unassembled WGS sequence"/>
</dbReference>
<comment type="caution">
    <text evidence="2">The sequence shown here is derived from an EMBL/GenBank/DDBJ whole genome shotgun (WGS) entry which is preliminary data.</text>
</comment>
<feature type="region of interest" description="Disordered" evidence="1">
    <location>
        <begin position="29"/>
        <end position="77"/>
    </location>
</feature>
<dbReference type="EMBL" id="JABWDY010042884">
    <property type="protein sequence ID" value="KAF5176331.1"/>
    <property type="molecule type" value="Genomic_DNA"/>
</dbReference>
<sequence>MPSARTLATRCPLQAGWLLELDGKMKMTAKKTTYSPMDGPKKKETEAKENETNHPDSEQVPQPQQEICLQKDGKINS</sequence>
<evidence type="ECO:0000313" key="2">
    <source>
        <dbReference type="EMBL" id="KAF5176331.1"/>
    </source>
</evidence>
<proteinExistence type="predicted"/>
<evidence type="ECO:0000256" key="1">
    <source>
        <dbReference type="SAM" id="MobiDB-lite"/>
    </source>
</evidence>
<evidence type="ECO:0000313" key="3">
    <source>
        <dbReference type="Proteomes" id="UP000554482"/>
    </source>
</evidence>
<feature type="compositionally biased region" description="Basic and acidic residues" evidence="1">
    <location>
        <begin position="39"/>
        <end position="57"/>
    </location>
</feature>
<name>A0A7J6UV55_THATH</name>
<organism evidence="2 3">
    <name type="scientific">Thalictrum thalictroides</name>
    <name type="common">Rue-anemone</name>
    <name type="synonym">Anemone thalictroides</name>
    <dbReference type="NCBI Taxonomy" id="46969"/>
    <lineage>
        <taxon>Eukaryota</taxon>
        <taxon>Viridiplantae</taxon>
        <taxon>Streptophyta</taxon>
        <taxon>Embryophyta</taxon>
        <taxon>Tracheophyta</taxon>
        <taxon>Spermatophyta</taxon>
        <taxon>Magnoliopsida</taxon>
        <taxon>Ranunculales</taxon>
        <taxon>Ranunculaceae</taxon>
        <taxon>Thalictroideae</taxon>
        <taxon>Thalictrum</taxon>
    </lineage>
</organism>
<dbReference type="AlphaFoldDB" id="A0A7J6UV55"/>